<gene>
    <name evidence="6" type="ORF">FIV46_11020</name>
</gene>
<accession>A0A501PFW0</accession>
<keyword evidence="7" id="KW-1185">Reference proteome</keyword>
<evidence type="ECO:0000259" key="5">
    <source>
        <dbReference type="PROSITE" id="PS50949"/>
    </source>
</evidence>
<keyword evidence="3" id="KW-0804">Transcription</keyword>
<dbReference type="SUPFAM" id="SSF46785">
    <property type="entry name" value="Winged helix' DNA-binding domain"/>
    <property type="match status" value="1"/>
</dbReference>
<dbReference type="PANTHER" id="PTHR43537:SF5">
    <property type="entry name" value="UXU OPERON TRANSCRIPTIONAL REGULATOR"/>
    <property type="match status" value="1"/>
</dbReference>
<evidence type="ECO:0000256" key="1">
    <source>
        <dbReference type="ARBA" id="ARBA00023015"/>
    </source>
</evidence>
<dbReference type="Gene3D" id="1.10.10.10">
    <property type="entry name" value="Winged helix-like DNA-binding domain superfamily/Winged helix DNA-binding domain"/>
    <property type="match status" value="1"/>
</dbReference>
<feature type="domain" description="HTH gntR-type" evidence="5">
    <location>
        <begin position="36"/>
        <end position="103"/>
    </location>
</feature>
<evidence type="ECO:0000256" key="2">
    <source>
        <dbReference type="ARBA" id="ARBA00023125"/>
    </source>
</evidence>
<sequence>MSQSVSPRSVLFKGTSVNACRYCHRYGERRRPMIKPTEQHHIFCVLKRLLLEGEIRPGSHITPAALADQFFVSITPVREALLQLTSEGLVNFLPNSGFFARELCLPENTDLLEAQSLLIEAILAGQQSASEEAPLSYPPPHRTAEKPENRDGKTINEDMHYLYLTIASLSGNGECLRWLNSINERCWLVSRRQLEYFPELHSKFIDLEKYYLQREMDKLPSAYHDFQLSRLSRLPDLYKKLQVSD</sequence>
<dbReference type="InterPro" id="IPR036390">
    <property type="entry name" value="WH_DNA-bd_sf"/>
</dbReference>
<dbReference type="PROSITE" id="PS50949">
    <property type="entry name" value="HTH_GNTR"/>
    <property type="match status" value="1"/>
</dbReference>
<dbReference type="GO" id="GO:0003677">
    <property type="term" value="F:DNA binding"/>
    <property type="evidence" value="ECO:0007669"/>
    <property type="project" value="UniProtKB-KW"/>
</dbReference>
<dbReference type="InterPro" id="IPR000524">
    <property type="entry name" value="Tscrpt_reg_HTH_GntR"/>
</dbReference>
<dbReference type="RefSeq" id="WP_139940984.1">
    <property type="nucleotide sequence ID" value="NZ_JBHSYP010000006.1"/>
</dbReference>
<keyword evidence="1" id="KW-0805">Transcription regulation</keyword>
<evidence type="ECO:0000313" key="7">
    <source>
        <dbReference type="Proteomes" id="UP000319148"/>
    </source>
</evidence>
<dbReference type="InterPro" id="IPR036388">
    <property type="entry name" value="WH-like_DNA-bd_sf"/>
</dbReference>
<dbReference type="GO" id="GO:0003700">
    <property type="term" value="F:DNA-binding transcription factor activity"/>
    <property type="evidence" value="ECO:0007669"/>
    <property type="project" value="InterPro"/>
</dbReference>
<evidence type="ECO:0000256" key="3">
    <source>
        <dbReference type="ARBA" id="ARBA00023163"/>
    </source>
</evidence>
<dbReference type="SMART" id="SM00345">
    <property type="entry name" value="HTH_GNTR"/>
    <property type="match status" value="1"/>
</dbReference>
<evidence type="ECO:0000256" key="4">
    <source>
        <dbReference type="SAM" id="MobiDB-lite"/>
    </source>
</evidence>
<feature type="region of interest" description="Disordered" evidence="4">
    <location>
        <begin position="130"/>
        <end position="152"/>
    </location>
</feature>
<dbReference type="Proteomes" id="UP000319148">
    <property type="component" value="Unassembled WGS sequence"/>
</dbReference>
<feature type="compositionally biased region" description="Basic and acidic residues" evidence="4">
    <location>
        <begin position="142"/>
        <end position="152"/>
    </location>
</feature>
<dbReference type="OrthoDB" id="8680240at2"/>
<keyword evidence="2" id="KW-0238">DNA-binding</keyword>
<proteinExistence type="predicted"/>
<dbReference type="PANTHER" id="PTHR43537">
    <property type="entry name" value="TRANSCRIPTIONAL REGULATOR, GNTR FAMILY"/>
    <property type="match status" value="1"/>
</dbReference>
<evidence type="ECO:0000313" key="6">
    <source>
        <dbReference type="EMBL" id="TPD59320.1"/>
    </source>
</evidence>
<reference evidence="7" key="1">
    <citation type="submission" date="2019-06" db="EMBL/GenBank/DDBJ databases">
        <title>The complete genome of Emcibacter congregatus ZYLT.</title>
        <authorList>
            <person name="Zhao Z."/>
        </authorList>
    </citation>
    <scope>NUCLEOTIDE SEQUENCE [LARGE SCALE GENOMIC DNA]</scope>
    <source>
        <strain evidence="7">MCCC 1A06723</strain>
    </source>
</reference>
<protein>
    <submittedName>
        <fullName evidence="6">GntR family transcriptional regulator</fullName>
    </submittedName>
</protein>
<dbReference type="Pfam" id="PF00392">
    <property type="entry name" value="GntR"/>
    <property type="match status" value="1"/>
</dbReference>
<comment type="caution">
    <text evidence="6">The sequence shown here is derived from an EMBL/GenBank/DDBJ whole genome shotgun (WGS) entry which is preliminary data.</text>
</comment>
<name>A0A501PFW0_9PROT</name>
<dbReference type="EMBL" id="VFIY01000014">
    <property type="protein sequence ID" value="TPD59320.1"/>
    <property type="molecule type" value="Genomic_DNA"/>
</dbReference>
<organism evidence="6 7">
    <name type="scientific">Emcibacter nanhaiensis</name>
    <dbReference type="NCBI Taxonomy" id="1505037"/>
    <lineage>
        <taxon>Bacteria</taxon>
        <taxon>Pseudomonadati</taxon>
        <taxon>Pseudomonadota</taxon>
        <taxon>Alphaproteobacteria</taxon>
        <taxon>Emcibacterales</taxon>
        <taxon>Emcibacteraceae</taxon>
        <taxon>Emcibacter</taxon>
    </lineage>
</organism>
<dbReference type="AlphaFoldDB" id="A0A501PFW0"/>